<evidence type="ECO:0000313" key="2">
    <source>
        <dbReference type="EMBL" id="EMA52622.1"/>
    </source>
</evidence>
<name>M0N3W6_9EURY</name>
<evidence type="ECO:0008006" key="4">
    <source>
        <dbReference type="Google" id="ProtNLM"/>
    </source>
</evidence>
<proteinExistence type="predicted"/>
<reference evidence="2 3" key="1">
    <citation type="journal article" date="2014" name="PLoS Genet.">
        <title>Phylogenetically driven sequencing of extremely halophilic archaea reveals strategies for static and dynamic osmo-response.</title>
        <authorList>
            <person name="Becker E.A."/>
            <person name="Seitzer P.M."/>
            <person name="Tritt A."/>
            <person name="Larsen D."/>
            <person name="Krusor M."/>
            <person name="Yao A.I."/>
            <person name="Wu D."/>
            <person name="Madern D."/>
            <person name="Eisen J.A."/>
            <person name="Darling A.E."/>
            <person name="Facciotti M.T."/>
        </authorList>
    </citation>
    <scope>NUCLEOTIDE SEQUENCE [LARGE SCALE GENOMIC DNA]</scope>
    <source>
        <strain evidence="2 3">DSM 8989</strain>
    </source>
</reference>
<dbReference type="Proteomes" id="UP000011625">
    <property type="component" value="Unassembled WGS sequence"/>
</dbReference>
<sequence>MDHTRRRALAAIATGSVLAGCGSQSESTATTDRMTSNATQRRRTRTARPLETAGDRAFGYTYVRPSGNRFVAGRGALPDTEPVEIGLGETPQWLVALPLATGSLWAVVGERGQAEAFVVRDGNATPTPITPERLPPETPPLLTVIEGNARLVTGPQNASNLSQPLVLDDGRRLSVLQNGDVVLTGKSGTERARVTIDALPDARPVRAGGRVAVLAGRTTRYDHGVLGDGIEAERCVLLDPDDLAITERIEPAGVVEGTAPILASLTGDDDSEVIVTVGDAERGARVVAFDTDGSRLAAGQAFDSGYHWRHQLAVAPFAVDGVPELAAVETPHVGGTVRFYRREGEALRVVGSVSGYASHTIGSRVLDGAVAGDFDSDGRPELLVPDDSRTHLGAVRRTEDGAREEWELPIGGTLTTNVTGTRIADGGVAVGVAVGVGHADGVRIWQSPA</sequence>
<accession>M0N3W6</accession>
<dbReference type="PATRIC" id="fig|1227456.3.peg.2231"/>
<keyword evidence="3" id="KW-1185">Reference proteome</keyword>
<dbReference type="OrthoDB" id="221432at2157"/>
<dbReference type="RefSeq" id="WP_005043352.1">
    <property type="nucleotide sequence ID" value="NZ_AOME01000054.1"/>
</dbReference>
<evidence type="ECO:0000256" key="1">
    <source>
        <dbReference type="SAM" id="MobiDB-lite"/>
    </source>
</evidence>
<dbReference type="EMBL" id="AOME01000054">
    <property type="protein sequence ID" value="EMA52622.1"/>
    <property type="molecule type" value="Genomic_DNA"/>
</dbReference>
<gene>
    <name evidence="2" type="ORF">C450_11003</name>
</gene>
<protein>
    <recommendedName>
        <fullName evidence="4">FG-GAP repeat-containing protein</fullName>
    </recommendedName>
</protein>
<evidence type="ECO:0000313" key="3">
    <source>
        <dbReference type="Proteomes" id="UP000011625"/>
    </source>
</evidence>
<organism evidence="2 3">
    <name type="scientific">Halococcus salifodinae DSM 8989</name>
    <dbReference type="NCBI Taxonomy" id="1227456"/>
    <lineage>
        <taxon>Archaea</taxon>
        <taxon>Methanobacteriati</taxon>
        <taxon>Methanobacteriota</taxon>
        <taxon>Stenosarchaea group</taxon>
        <taxon>Halobacteria</taxon>
        <taxon>Halobacteriales</taxon>
        <taxon>Halococcaceae</taxon>
        <taxon>Halococcus</taxon>
    </lineage>
</organism>
<dbReference type="STRING" id="1227456.C450_11003"/>
<dbReference type="AlphaFoldDB" id="M0N3W6"/>
<feature type="compositionally biased region" description="Polar residues" evidence="1">
    <location>
        <begin position="22"/>
        <end position="34"/>
    </location>
</feature>
<dbReference type="SUPFAM" id="SSF69318">
    <property type="entry name" value="Integrin alpha N-terminal domain"/>
    <property type="match status" value="1"/>
</dbReference>
<feature type="region of interest" description="Disordered" evidence="1">
    <location>
        <begin position="20"/>
        <end position="47"/>
    </location>
</feature>
<dbReference type="PROSITE" id="PS51257">
    <property type="entry name" value="PROKAR_LIPOPROTEIN"/>
    <property type="match status" value="1"/>
</dbReference>
<dbReference type="InterPro" id="IPR028994">
    <property type="entry name" value="Integrin_alpha_N"/>
</dbReference>
<comment type="caution">
    <text evidence="2">The sequence shown here is derived from an EMBL/GenBank/DDBJ whole genome shotgun (WGS) entry which is preliminary data.</text>
</comment>